<dbReference type="InterPro" id="IPR000917">
    <property type="entry name" value="Sulfatase_N"/>
</dbReference>
<dbReference type="Gene3D" id="3.40.720.10">
    <property type="entry name" value="Alkaline Phosphatase, subunit A"/>
    <property type="match status" value="1"/>
</dbReference>
<feature type="domain" description="Sulfatase N-terminal" evidence="3">
    <location>
        <begin position="5"/>
        <end position="386"/>
    </location>
</feature>
<dbReference type="EMBL" id="BSNF01000008">
    <property type="protein sequence ID" value="GLQ06949.1"/>
    <property type="molecule type" value="Genomic_DNA"/>
</dbReference>
<protein>
    <submittedName>
        <fullName evidence="4">Phosphonate monoester hydrolase</fullName>
    </submittedName>
</protein>
<dbReference type="SUPFAM" id="SSF53649">
    <property type="entry name" value="Alkaline phosphatase-like"/>
    <property type="match status" value="1"/>
</dbReference>
<gene>
    <name evidence="4" type="ORF">GCM10007924_21700</name>
</gene>
<reference evidence="4" key="1">
    <citation type="journal article" date="2014" name="Int. J. Syst. Evol. Microbiol.">
        <title>Complete genome of a new Firmicutes species belonging to the dominant human colonic microbiota ('Ruminococcus bicirculans') reveals two chromosomes and a selective capacity to utilize plant glucans.</title>
        <authorList>
            <consortium name="NISC Comparative Sequencing Program"/>
            <person name="Wegmann U."/>
            <person name="Louis P."/>
            <person name="Goesmann A."/>
            <person name="Henrissat B."/>
            <person name="Duncan S.H."/>
            <person name="Flint H.J."/>
        </authorList>
    </citation>
    <scope>NUCLEOTIDE SEQUENCE</scope>
    <source>
        <strain evidence="4">NBRC 103408</strain>
    </source>
</reference>
<evidence type="ECO:0000313" key="4">
    <source>
        <dbReference type="EMBL" id="GLQ06949.1"/>
    </source>
</evidence>
<name>A0ABQ5U478_9PROT</name>
<organism evidence="4 5">
    <name type="scientific">Sneathiella chinensis</name>
    <dbReference type="NCBI Taxonomy" id="349750"/>
    <lineage>
        <taxon>Bacteria</taxon>
        <taxon>Pseudomonadati</taxon>
        <taxon>Pseudomonadota</taxon>
        <taxon>Alphaproteobacteria</taxon>
        <taxon>Sneathiellales</taxon>
        <taxon>Sneathiellaceae</taxon>
        <taxon>Sneathiella</taxon>
    </lineage>
</organism>
<evidence type="ECO:0000313" key="5">
    <source>
        <dbReference type="Proteomes" id="UP001161409"/>
    </source>
</evidence>
<dbReference type="InterPro" id="IPR017850">
    <property type="entry name" value="Alkaline_phosphatase_core_sf"/>
</dbReference>
<dbReference type="PANTHER" id="PTHR45953">
    <property type="entry name" value="IDURONATE 2-SULFATASE"/>
    <property type="match status" value="1"/>
</dbReference>
<keyword evidence="5" id="KW-1185">Reference proteome</keyword>
<accession>A0ABQ5U478</accession>
<evidence type="ECO:0000256" key="2">
    <source>
        <dbReference type="ARBA" id="ARBA00022801"/>
    </source>
</evidence>
<sequence>MGTVRNILFIMCDQLRYDYLGCTGHPGIRTPHIDALAKRGVNFSHTFVQAPVCGSSRMSFYTGRYVFSHGATYNGVPLNIGEQTLGDHLRRAGITTGLIGKTHMAPDRDNMGRLGISPTSNEGVLASQCGFEPWERDDGLHPDELTDPNLAYNRFLREQGYEGDNPWHTAANSGRDADGTLQSGWFLRNAHLAAEVKAEHSETAYMTNRAMEKVSDLGDQPWCLHLSYIKPHWPYMAPAPYHAMYGKQDILPANRTDAEKAAPHPVVQAFMAHEESRNFSDEAKRRHVIPAYMGLISEIDDNIGRLMAFLDQQGRLDDTLIVFTSDHGDYLGDHWLGEKELFHEESVRIPLIVVDPSAAADATRGTTDPRLVEAIDLVPTFTDYANLPDQPHLLEGRSLRPLIQGEDVPIWRSAVFSEVDYAWRGARLSLGLQPDQTRAYMVRSDQWKYISFDGFMPQLFDLQADPHEQQDLGVDPAYGTIREAFEAELSRWIRARKTRITVSHEQIEQKTDNARDRGIYFGVW</sequence>
<keyword evidence="2 4" id="KW-0378">Hydrolase</keyword>
<dbReference type="PANTHER" id="PTHR45953:SF1">
    <property type="entry name" value="IDURONATE 2-SULFATASE"/>
    <property type="match status" value="1"/>
</dbReference>
<dbReference type="Proteomes" id="UP001161409">
    <property type="component" value="Unassembled WGS sequence"/>
</dbReference>
<dbReference type="CDD" id="cd16028">
    <property type="entry name" value="PMH"/>
    <property type="match status" value="1"/>
</dbReference>
<proteinExistence type="predicted"/>
<keyword evidence="1" id="KW-0479">Metal-binding</keyword>
<reference evidence="4" key="2">
    <citation type="submission" date="2023-01" db="EMBL/GenBank/DDBJ databases">
        <title>Draft genome sequence of Sneathiella chinensis strain NBRC 103408.</title>
        <authorList>
            <person name="Sun Q."/>
            <person name="Mori K."/>
        </authorList>
    </citation>
    <scope>NUCLEOTIDE SEQUENCE</scope>
    <source>
        <strain evidence="4">NBRC 103408</strain>
    </source>
</reference>
<dbReference type="Pfam" id="PF00884">
    <property type="entry name" value="Sulfatase"/>
    <property type="match status" value="1"/>
</dbReference>
<dbReference type="GO" id="GO:0016787">
    <property type="term" value="F:hydrolase activity"/>
    <property type="evidence" value="ECO:0007669"/>
    <property type="project" value="UniProtKB-KW"/>
</dbReference>
<evidence type="ECO:0000259" key="3">
    <source>
        <dbReference type="Pfam" id="PF00884"/>
    </source>
</evidence>
<dbReference type="RefSeq" id="WP_169561045.1">
    <property type="nucleotide sequence ID" value="NZ_BSNF01000008.1"/>
</dbReference>
<evidence type="ECO:0000256" key="1">
    <source>
        <dbReference type="ARBA" id="ARBA00022723"/>
    </source>
</evidence>
<comment type="caution">
    <text evidence="4">The sequence shown here is derived from an EMBL/GenBank/DDBJ whole genome shotgun (WGS) entry which is preliminary data.</text>
</comment>